<sequence>MKKGQITIKDIAKELNISASTVSRALNNNPDISPETRELVQKFAKEHKYKPNSMAMNLRSKHSNIIGVIVPELANHFFSSVLSGIELVAEEHDYQVIVCQSLEDYSKEVRNVQTLIKARVCGVLISQSKTTTKYEHFQELIDNDIPIIFFDRICTGIDTGKVVVDDYSGTFNATEYMINTGCKRIAFLGAPPHLEISKNRKNGYLDALRKHHLPIEDDFICGADNKQLGYQTAKELLLSVNKPDAFMCMNDYTASGVLVAAKELGVKVPEEISICGFSNSNISQDTDPMLTTVDQYPAKVGEEAMNLILEKVNNPEKQERKNRIIKTNLIIRNTTKQLPENEE</sequence>
<keyword evidence="2" id="KW-0238">DNA-binding</keyword>
<proteinExistence type="predicted"/>
<name>A0A1M4WQU4_9BACT</name>
<dbReference type="InterPro" id="IPR046335">
    <property type="entry name" value="LacI/GalR-like_sensor"/>
</dbReference>
<keyword evidence="1" id="KW-0805">Transcription regulation</keyword>
<reference evidence="6" key="1">
    <citation type="submission" date="2016-11" db="EMBL/GenBank/DDBJ databases">
        <authorList>
            <person name="Varghese N."/>
            <person name="Submissions S."/>
        </authorList>
    </citation>
    <scope>NUCLEOTIDE SEQUENCE [LARGE SCALE GENOMIC DNA]</scope>
    <source>
        <strain evidence="6">DSM 27370</strain>
    </source>
</reference>
<accession>A0A1M4WQU4</accession>
<dbReference type="GO" id="GO:0000976">
    <property type="term" value="F:transcription cis-regulatory region binding"/>
    <property type="evidence" value="ECO:0007669"/>
    <property type="project" value="TreeGrafter"/>
</dbReference>
<dbReference type="PANTHER" id="PTHR30146">
    <property type="entry name" value="LACI-RELATED TRANSCRIPTIONAL REPRESSOR"/>
    <property type="match status" value="1"/>
</dbReference>
<dbReference type="GO" id="GO:0003700">
    <property type="term" value="F:DNA-binding transcription factor activity"/>
    <property type="evidence" value="ECO:0007669"/>
    <property type="project" value="TreeGrafter"/>
</dbReference>
<dbReference type="Gene3D" id="3.40.50.2300">
    <property type="match status" value="2"/>
</dbReference>
<keyword evidence="6" id="KW-1185">Reference proteome</keyword>
<evidence type="ECO:0000313" key="6">
    <source>
        <dbReference type="Proteomes" id="UP000184480"/>
    </source>
</evidence>
<evidence type="ECO:0000256" key="1">
    <source>
        <dbReference type="ARBA" id="ARBA00023015"/>
    </source>
</evidence>
<dbReference type="PANTHER" id="PTHR30146:SF109">
    <property type="entry name" value="HTH-TYPE TRANSCRIPTIONAL REGULATOR GALS"/>
    <property type="match status" value="1"/>
</dbReference>
<dbReference type="CDD" id="cd06267">
    <property type="entry name" value="PBP1_LacI_sugar_binding-like"/>
    <property type="match status" value="1"/>
</dbReference>
<gene>
    <name evidence="5" type="ORF">SAMN05444362_102291</name>
</gene>
<dbReference type="InterPro" id="IPR010982">
    <property type="entry name" value="Lambda_DNA-bd_dom_sf"/>
</dbReference>
<dbReference type="Pfam" id="PF13377">
    <property type="entry name" value="Peripla_BP_3"/>
    <property type="match status" value="1"/>
</dbReference>
<dbReference type="SMART" id="SM00354">
    <property type="entry name" value="HTH_LACI"/>
    <property type="match status" value="1"/>
</dbReference>
<evidence type="ECO:0000259" key="4">
    <source>
        <dbReference type="PROSITE" id="PS50932"/>
    </source>
</evidence>
<dbReference type="STRING" id="1346286.SAMN05444362_102291"/>
<dbReference type="Pfam" id="PF00356">
    <property type="entry name" value="LacI"/>
    <property type="match status" value="1"/>
</dbReference>
<keyword evidence="3" id="KW-0804">Transcription</keyword>
<dbReference type="Proteomes" id="UP000184480">
    <property type="component" value="Unassembled WGS sequence"/>
</dbReference>
<evidence type="ECO:0000313" key="5">
    <source>
        <dbReference type="EMBL" id="SHE83588.1"/>
    </source>
</evidence>
<dbReference type="OrthoDB" id="9803256at2"/>
<dbReference type="EMBL" id="FQUC01000002">
    <property type="protein sequence ID" value="SHE83588.1"/>
    <property type="molecule type" value="Genomic_DNA"/>
</dbReference>
<dbReference type="RefSeq" id="WP_062176251.1">
    <property type="nucleotide sequence ID" value="NZ_BBXL01000002.1"/>
</dbReference>
<dbReference type="PROSITE" id="PS50932">
    <property type="entry name" value="HTH_LACI_2"/>
    <property type="match status" value="1"/>
</dbReference>
<dbReference type="Gene3D" id="1.10.260.40">
    <property type="entry name" value="lambda repressor-like DNA-binding domains"/>
    <property type="match status" value="1"/>
</dbReference>
<evidence type="ECO:0000256" key="3">
    <source>
        <dbReference type="ARBA" id="ARBA00023163"/>
    </source>
</evidence>
<dbReference type="AlphaFoldDB" id="A0A1M4WQU4"/>
<evidence type="ECO:0000256" key="2">
    <source>
        <dbReference type="ARBA" id="ARBA00023125"/>
    </source>
</evidence>
<dbReference type="SUPFAM" id="SSF53822">
    <property type="entry name" value="Periplasmic binding protein-like I"/>
    <property type="match status" value="1"/>
</dbReference>
<organism evidence="5 6">
    <name type="scientific">Dysgonomonas macrotermitis</name>
    <dbReference type="NCBI Taxonomy" id="1346286"/>
    <lineage>
        <taxon>Bacteria</taxon>
        <taxon>Pseudomonadati</taxon>
        <taxon>Bacteroidota</taxon>
        <taxon>Bacteroidia</taxon>
        <taxon>Bacteroidales</taxon>
        <taxon>Dysgonomonadaceae</taxon>
        <taxon>Dysgonomonas</taxon>
    </lineage>
</organism>
<feature type="domain" description="HTH lacI-type" evidence="4">
    <location>
        <begin position="6"/>
        <end position="60"/>
    </location>
</feature>
<dbReference type="SUPFAM" id="SSF47413">
    <property type="entry name" value="lambda repressor-like DNA-binding domains"/>
    <property type="match status" value="1"/>
</dbReference>
<protein>
    <submittedName>
        <fullName evidence="5">Transcriptional regulator, LacI family</fullName>
    </submittedName>
</protein>
<dbReference type="InterPro" id="IPR028082">
    <property type="entry name" value="Peripla_BP_I"/>
</dbReference>
<dbReference type="InterPro" id="IPR000843">
    <property type="entry name" value="HTH_LacI"/>
</dbReference>
<dbReference type="CDD" id="cd01392">
    <property type="entry name" value="HTH_LacI"/>
    <property type="match status" value="1"/>
</dbReference>